<name>A0A520KSE4_METT2</name>
<feature type="domain" description="YcaO" evidence="1">
    <location>
        <begin position="70"/>
        <end position="422"/>
    </location>
</feature>
<dbReference type="InterPro" id="IPR017667">
    <property type="entry name" value="Methan_mark_1"/>
</dbReference>
<evidence type="ECO:0000313" key="2">
    <source>
        <dbReference type="EMBL" id="RZN64848.1"/>
    </source>
</evidence>
<dbReference type="Gene3D" id="3.30.1330.230">
    <property type="match status" value="2"/>
</dbReference>
<dbReference type="InterPro" id="IPR003776">
    <property type="entry name" value="YcaO-like_dom"/>
</dbReference>
<dbReference type="EMBL" id="RXIF01000004">
    <property type="protein sequence ID" value="RZN64848.1"/>
    <property type="molecule type" value="Genomic_DNA"/>
</dbReference>
<dbReference type="Proteomes" id="UP000317158">
    <property type="component" value="Unassembled WGS sequence"/>
</dbReference>
<gene>
    <name evidence="2" type="ORF">EF806_02020</name>
</gene>
<reference evidence="2 3" key="1">
    <citation type="journal article" date="2019" name="Nat. Microbiol.">
        <title>Wide diversity of methane and short-chain alkane metabolisms in uncultured archaea.</title>
        <authorList>
            <person name="Borrel G."/>
            <person name="Adam P.S."/>
            <person name="McKay L.J."/>
            <person name="Chen L.X."/>
            <person name="Sierra-Garcia I.N."/>
            <person name="Sieber C.M."/>
            <person name="Letourneur Q."/>
            <person name="Ghozlane A."/>
            <person name="Andersen G.L."/>
            <person name="Li W.J."/>
            <person name="Hallam S.J."/>
            <person name="Muyzer G."/>
            <person name="de Oliveira V.M."/>
            <person name="Inskeep W.P."/>
            <person name="Banfield J.F."/>
            <person name="Gribaldo S."/>
        </authorList>
    </citation>
    <scope>NUCLEOTIDE SEQUENCE [LARGE SCALE GENOMIC DNA]</scope>
    <source>
        <strain evidence="2">NM1a</strain>
    </source>
</reference>
<organism evidence="2 3">
    <name type="scientific">Methanoliparum thermophilum</name>
    <dbReference type="NCBI Taxonomy" id="2491083"/>
    <lineage>
        <taxon>Archaea</taxon>
        <taxon>Methanobacteriati</taxon>
        <taxon>Methanobacteriota</taxon>
        <taxon>Candidatus Methanoliparia</taxon>
        <taxon>Candidatus Methanoliparales</taxon>
        <taxon>Candidatus Methanoliparaceae</taxon>
        <taxon>Candidatus Methanoliparum</taxon>
    </lineage>
</organism>
<evidence type="ECO:0000259" key="1">
    <source>
        <dbReference type="PROSITE" id="PS51664"/>
    </source>
</evidence>
<dbReference type="NCBIfam" id="TIGR00702">
    <property type="entry name" value="YcaO-type kinase domain"/>
    <property type="match status" value="1"/>
</dbReference>
<dbReference type="AlphaFoldDB" id="A0A520KSE4"/>
<sequence length="422" mass="47296">MMIKSCKKRYKKDTHRVISPEETLKMVEPLVNIAGIKKVIDITNIDRVGIPVFSSIRSKVKSGTISAYSGKGISPTEAKVSAIMEGFERYSAEVCDKPDILTSFSKLSDKEVALDPRDLILPQQISKLDIDNMNIPWMKGYDLINEESIFVPMNAVVHPLDLQYRSLFRTNTNGLASGNELEEAIFHGLAEVVERDAWSLVEVTNDTGDDILIDKEILEPLLPNSAISSILDLIDKFNRAGIEIKIKDITSDVNIPTFAAASDDTILKDPALLMIGVGTHTNAEVAIIRALTETAQSRATQIYGAREDTTINREIREKIGYERMKKMNSHWFKPASTKKTLNEVTSLNHDDFLDDINYIIGNLKKVGIERVIFVDLTRKELNIPVVRVIVPGLEEYAVDSERMGDRCKNAINNHLIKDKIRS</sequence>
<dbReference type="PANTHER" id="PTHR37809:SF1">
    <property type="entry name" value="RIBOSOMAL PROTEIN S12 METHYLTHIOTRANSFERASE ACCESSORY FACTOR YCAO"/>
    <property type="match status" value="1"/>
</dbReference>
<dbReference type="PANTHER" id="PTHR37809">
    <property type="entry name" value="RIBOSOMAL PROTEIN S12 METHYLTHIOTRANSFERASE ACCESSORY FACTOR YCAO"/>
    <property type="match status" value="1"/>
</dbReference>
<dbReference type="Pfam" id="PF02624">
    <property type="entry name" value="YcaO"/>
    <property type="match status" value="1"/>
</dbReference>
<evidence type="ECO:0000313" key="3">
    <source>
        <dbReference type="Proteomes" id="UP000317158"/>
    </source>
</evidence>
<proteinExistence type="predicted"/>
<protein>
    <submittedName>
        <fullName evidence="2">YcaO-related McrA-glycine thioamidation protein</fullName>
    </submittedName>
</protein>
<accession>A0A520KSE4</accession>
<dbReference type="PROSITE" id="PS51664">
    <property type="entry name" value="YCAO"/>
    <property type="match status" value="1"/>
</dbReference>
<dbReference type="NCBIfam" id="TIGR03266">
    <property type="entry name" value="methan_mark_1"/>
    <property type="match status" value="1"/>
</dbReference>
<comment type="caution">
    <text evidence="2">The sequence shown here is derived from an EMBL/GenBank/DDBJ whole genome shotgun (WGS) entry which is preliminary data.</text>
</comment>